<dbReference type="AlphaFoldDB" id="A0AAV1HWU9"/>
<dbReference type="InterPro" id="IPR012967">
    <property type="entry name" value="COMT_dimerisation"/>
</dbReference>
<protein>
    <recommendedName>
        <fullName evidence="1">O-methyltransferase dimerisation domain-containing protein</fullName>
    </recommendedName>
</protein>
<dbReference type="GO" id="GO:0046983">
    <property type="term" value="F:protein dimerization activity"/>
    <property type="evidence" value="ECO:0007669"/>
    <property type="project" value="InterPro"/>
</dbReference>
<dbReference type="GO" id="GO:0008168">
    <property type="term" value="F:methyltransferase activity"/>
    <property type="evidence" value="ECO:0007669"/>
    <property type="project" value="InterPro"/>
</dbReference>
<name>A0AAV1HWU9_9CHLO</name>
<dbReference type="Proteomes" id="UP001314263">
    <property type="component" value="Unassembled WGS sequence"/>
</dbReference>
<dbReference type="PROSITE" id="PS51683">
    <property type="entry name" value="SAM_OMT_II"/>
    <property type="match status" value="1"/>
</dbReference>
<feature type="domain" description="O-methyltransferase dimerisation" evidence="1">
    <location>
        <begin position="43"/>
        <end position="123"/>
    </location>
</feature>
<keyword evidence="3" id="KW-1185">Reference proteome</keyword>
<dbReference type="EMBL" id="CAUYUE010000002">
    <property type="protein sequence ID" value="CAK0746102.1"/>
    <property type="molecule type" value="Genomic_DNA"/>
</dbReference>
<comment type="caution">
    <text evidence="2">The sequence shown here is derived from an EMBL/GenBank/DDBJ whole genome shotgun (WGS) entry which is preliminary data.</text>
</comment>
<sequence length="165" mass="17940">MRDKRGLPPKPVVGLGLLLLRGMSWFQNLLIPAPMRIADLTFGGWSFAEVVRTAAALGVADALACGPMTAQALAKEIGAEPERLYRLLRFATVHGVFSVASKSRLQQGPETTAFRNNALSACLREDHPNSQKHLILAVVGKQHLAAGWSELEWGVRTGGRIFERA</sequence>
<dbReference type="InterPro" id="IPR036390">
    <property type="entry name" value="WH_DNA-bd_sf"/>
</dbReference>
<organism evidence="2 3">
    <name type="scientific">Coccomyxa viridis</name>
    <dbReference type="NCBI Taxonomy" id="1274662"/>
    <lineage>
        <taxon>Eukaryota</taxon>
        <taxon>Viridiplantae</taxon>
        <taxon>Chlorophyta</taxon>
        <taxon>core chlorophytes</taxon>
        <taxon>Trebouxiophyceae</taxon>
        <taxon>Trebouxiophyceae incertae sedis</taxon>
        <taxon>Coccomyxaceae</taxon>
        <taxon>Coccomyxa</taxon>
    </lineage>
</organism>
<accession>A0AAV1HWU9</accession>
<proteinExistence type="predicted"/>
<reference evidence="2 3" key="1">
    <citation type="submission" date="2023-10" db="EMBL/GenBank/DDBJ databases">
        <authorList>
            <person name="Maclean D."/>
            <person name="Macfadyen A."/>
        </authorList>
    </citation>
    <scope>NUCLEOTIDE SEQUENCE [LARGE SCALE GENOMIC DNA]</scope>
</reference>
<dbReference type="SUPFAM" id="SSF46785">
    <property type="entry name" value="Winged helix' DNA-binding domain"/>
    <property type="match status" value="1"/>
</dbReference>
<evidence type="ECO:0000313" key="3">
    <source>
        <dbReference type="Proteomes" id="UP001314263"/>
    </source>
</evidence>
<dbReference type="Gene3D" id="1.10.10.10">
    <property type="entry name" value="Winged helix-like DNA-binding domain superfamily/Winged helix DNA-binding domain"/>
    <property type="match status" value="1"/>
</dbReference>
<dbReference type="Pfam" id="PF08100">
    <property type="entry name" value="Dimerisation"/>
    <property type="match status" value="1"/>
</dbReference>
<evidence type="ECO:0000259" key="1">
    <source>
        <dbReference type="Pfam" id="PF08100"/>
    </source>
</evidence>
<gene>
    <name evidence="2" type="ORF">CVIRNUC_001667</name>
</gene>
<dbReference type="InterPro" id="IPR036388">
    <property type="entry name" value="WH-like_DNA-bd_sf"/>
</dbReference>
<dbReference type="InterPro" id="IPR016461">
    <property type="entry name" value="COMT-like"/>
</dbReference>
<evidence type="ECO:0000313" key="2">
    <source>
        <dbReference type="EMBL" id="CAK0746102.1"/>
    </source>
</evidence>